<evidence type="ECO:0000313" key="12">
    <source>
        <dbReference type="RefSeq" id="XP_025073312.1"/>
    </source>
</evidence>
<keyword evidence="8" id="KW-0675">Receptor</keyword>
<organism evidence="11 12">
    <name type="scientific">Pogonomyrmex barbatus</name>
    <name type="common">red harvester ant</name>
    <dbReference type="NCBI Taxonomy" id="144034"/>
    <lineage>
        <taxon>Eukaryota</taxon>
        <taxon>Metazoa</taxon>
        <taxon>Ecdysozoa</taxon>
        <taxon>Arthropoda</taxon>
        <taxon>Hexapoda</taxon>
        <taxon>Insecta</taxon>
        <taxon>Pterygota</taxon>
        <taxon>Neoptera</taxon>
        <taxon>Endopterygota</taxon>
        <taxon>Hymenoptera</taxon>
        <taxon>Apocrita</taxon>
        <taxon>Aculeata</taxon>
        <taxon>Formicoidea</taxon>
        <taxon>Formicidae</taxon>
        <taxon>Myrmicinae</taxon>
        <taxon>Pogonomyrmex</taxon>
    </lineage>
</organism>
<sequence length="796" mass="92004">MNVNKDLNYVFALSHQCLRIFGVWPDPFVPLNYIRWPNIRFIIVMCTLFFYVIIPQTTNIILAWGNVIRMVESLSSANFSLMALCKLGCTWYHGKTLRTLMISIMTDWMTSKNHERNTMLNIARRGRSLSIKCYMASMCTLSFYLFLNLMKFYRSMHEPQRNLVYHFSYPYNIQKSPNYEITYFIQLFGGIYSAMIMSTIDSFISILLLHICAQLINLRMALKNLVDELAKEFISSSEFKKGLAAIVVRHEHLIRNASTVNDCYSAVLLLYMLAITFQLCFETFQICYFQIITNNLNVSVIKICYLSLYAIVVLMHLYMYCYSAEKLLMESTNMAWAAYECNWYNISSKDISCDNISAKDLIFITHRSIIPLKLTAGKFGIFSIEMFGTTVKTSMGYVSALLTLMDYLNYMFSLTGQWLWVFGIWPDPHISLSDFRRPCIRFVIVTCTISLYVFGPQMLNVIRAWGDVTRMAENFVSANLSLLAACKLFITWYHGETLRSLMASILADWITSKGNWERATMLKIARRGRSLSFRCCVAAMGTITFYLSFHLTRFFKNIHQPHRHLVYRFENIQNSPNYEITYIIQLSGGMYSVLANYVVDSFVSILVLHVCAQLINLRTALNNLINELANKSISSSRFRKGLAGIVIRHEHLIRNAKTIDGCYSIVLFIHILVATLQMCFITFQVFTIITDNMHVPIIRMIFLSFYISLVLTNLYAYCYAAERLILESTKMMYGVFECKWYELPAKDAKDLMFIIYRSTIPLRLTAGKFGIFSLELFGKALKTSMGYLSALLTIRD</sequence>
<name>A0A8N1S5E3_9HYME</name>
<evidence type="ECO:0000313" key="11">
    <source>
        <dbReference type="Proteomes" id="UP000504615"/>
    </source>
</evidence>
<dbReference type="Proteomes" id="UP000504615">
    <property type="component" value="Unplaced"/>
</dbReference>
<keyword evidence="11" id="KW-1185">Reference proteome</keyword>
<dbReference type="RefSeq" id="XP_025073312.1">
    <property type="nucleotide sequence ID" value="XM_025217527.1"/>
</dbReference>
<feature type="transmembrane region" description="Helical" evidence="10">
    <location>
        <begin position="438"/>
        <end position="455"/>
    </location>
</feature>
<feature type="transmembrane region" description="Helical" evidence="10">
    <location>
        <begin position="39"/>
        <end position="64"/>
    </location>
</feature>
<keyword evidence="3" id="KW-0716">Sensory transduction</keyword>
<evidence type="ECO:0000256" key="2">
    <source>
        <dbReference type="ARBA" id="ARBA00022475"/>
    </source>
</evidence>
<evidence type="ECO:0000256" key="3">
    <source>
        <dbReference type="ARBA" id="ARBA00022606"/>
    </source>
</evidence>
<dbReference type="PANTHER" id="PTHR21137">
    <property type="entry name" value="ODORANT RECEPTOR"/>
    <property type="match status" value="1"/>
</dbReference>
<feature type="transmembrane region" description="Helical" evidence="10">
    <location>
        <begin position="407"/>
        <end position="426"/>
    </location>
</feature>
<proteinExistence type="predicted"/>
<dbReference type="AlphaFoldDB" id="A0A8N1S5E3"/>
<evidence type="ECO:0000256" key="6">
    <source>
        <dbReference type="ARBA" id="ARBA00022989"/>
    </source>
</evidence>
<gene>
    <name evidence="12" type="primary">LOC105424057</name>
</gene>
<evidence type="ECO:0000256" key="5">
    <source>
        <dbReference type="ARBA" id="ARBA00022725"/>
    </source>
</evidence>
<evidence type="ECO:0000256" key="8">
    <source>
        <dbReference type="ARBA" id="ARBA00023170"/>
    </source>
</evidence>
<feature type="transmembrane region" description="Helical" evidence="10">
    <location>
        <begin position="183"/>
        <end position="216"/>
    </location>
</feature>
<feature type="transmembrane region" description="Helical" evidence="10">
    <location>
        <begin position="268"/>
        <end position="291"/>
    </location>
</feature>
<dbReference type="OrthoDB" id="7540137at2759"/>
<keyword evidence="7 10" id="KW-0472">Membrane</keyword>
<dbReference type="GO" id="GO:0005549">
    <property type="term" value="F:odorant binding"/>
    <property type="evidence" value="ECO:0007669"/>
    <property type="project" value="InterPro"/>
</dbReference>
<dbReference type="GO" id="GO:0005886">
    <property type="term" value="C:plasma membrane"/>
    <property type="evidence" value="ECO:0007669"/>
    <property type="project" value="UniProtKB-SubCell"/>
</dbReference>
<feature type="transmembrane region" description="Helical" evidence="10">
    <location>
        <begin position="662"/>
        <end position="685"/>
    </location>
</feature>
<feature type="transmembrane region" description="Helical" evidence="10">
    <location>
        <begin position="594"/>
        <end position="615"/>
    </location>
</feature>
<evidence type="ECO:0000256" key="4">
    <source>
        <dbReference type="ARBA" id="ARBA00022692"/>
    </source>
</evidence>
<feature type="transmembrane region" description="Helical" evidence="10">
    <location>
        <begin position="697"/>
        <end position="720"/>
    </location>
</feature>
<comment type="subcellular location">
    <subcellularLocation>
        <location evidence="1">Cell membrane</location>
        <topology evidence="1">Multi-pass membrane protein</topology>
    </subcellularLocation>
</comment>
<evidence type="ECO:0000256" key="1">
    <source>
        <dbReference type="ARBA" id="ARBA00004651"/>
    </source>
</evidence>
<reference evidence="12" key="1">
    <citation type="submission" date="2025-08" db="UniProtKB">
        <authorList>
            <consortium name="RefSeq"/>
        </authorList>
    </citation>
    <scope>IDENTIFICATION</scope>
</reference>
<dbReference type="GO" id="GO:0007165">
    <property type="term" value="P:signal transduction"/>
    <property type="evidence" value="ECO:0007669"/>
    <property type="project" value="UniProtKB-KW"/>
</dbReference>
<feature type="transmembrane region" description="Helical" evidence="10">
    <location>
        <begin position="531"/>
        <end position="549"/>
    </location>
</feature>
<feature type="transmembrane region" description="Helical" evidence="10">
    <location>
        <begin position="129"/>
        <end position="147"/>
    </location>
</feature>
<evidence type="ECO:0000256" key="9">
    <source>
        <dbReference type="ARBA" id="ARBA00023224"/>
    </source>
</evidence>
<feature type="transmembrane region" description="Helical" evidence="10">
    <location>
        <begin position="303"/>
        <end position="320"/>
    </location>
</feature>
<dbReference type="GO" id="GO:0004984">
    <property type="term" value="F:olfactory receptor activity"/>
    <property type="evidence" value="ECO:0007669"/>
    <property type="project" value="InterPro"/>
</dbReference>
<dbReference type="Pfam" id="PF02949">
    <property type="entry name" value="7tm_6"/>
    <property type="match status" value="2"/>
</dbReference>
<keyword evidence="9" id="KW-0807">Transducer</keyword>
<evidence type="ECO:0000256" key="7">
    <source>
        <dbReference type="ARBA" id="ARBA00023136"/>
    </source>
</evidence>
<evidence type="ECO:0000256" key="10">
    <source>
        <dbReference type="SAM" id="Phobius"/>
    </source>
</evidence>
<protein>
    <submittedName>
        <fullName evidence="12">LOW QUALITY PROTEIN: uncharacterized protein LOC105424057</fullName>
    </submittedName>
</protein>
<keyword evidence="6 10" id="KW-1133">Transmembrane helix</keyword>
<keyword evidence="5" id="KW-0552">Olfaction</keyword>
<dbReference type="GeneID" id="105424057"/>
<keyword evidence="4 10" id="KW-0812">Transmembrane</keyword>
<dbReference type="PANTHER" id="PTHR21137:SF35">
    <property type="entry name" value="ODORANT RECEPTOR 19A-RELATED"/>
    <property type="match status" value="1"/>
</dbReference>
<keyword evidence="2" id="KW-1003">Cell membrane</keyword>
<accession>A0A8N1S5E3</accession>
<dbReference type="InterPro" id="IPR004117">
    <property type="entry name" value="7tm6_olfct_rcpt"/>
</dbReference>